<proteinExistence type="predicted"/>
<reference evidence="2" key="1">
    <citation type="submission" date="2014-01" db="EMBL/GenBank/DDBJ databases">
        <title>The Genome Sequence of Anopheles farauti FAR1 (V2).</title>
        <authorList>
            <consortium name="The Broad Institute Genomics Platform"/>
            <person name="Neafsey D.E."/>
            <person name="Besansky N."/>
            <person name="Howell P."/>
            <person name="Walton C."/>
            <person name="Young S.K."/>
            <person name="Zeng Q."/>
            <person name="Gargeya S."/>
            <person name="Fitzgerald M."/>
            <person name="Haas B."/>
            <person name="Abouelleil A."/>
            <person name="Allen A.W."/>
            <person name="Alvarado L."/>
            <person name="Arachchi H.M."/>
            <person name="Berlin A.M."/>
            <person name="Chapman S.B."/>
            <person name="Gainer-Dewar J."/>
            <person name="Goldberg J."/>
            <person name="Griggs A."/>
            <person name="Gujja S."/>
            <person name="Hansen M."/>
            <person name="Howarth C."/>
            <person name="Imamovic A."/>
            <person name="Ireland A."/>
            <person name="Larimer J."/>
            <person name="McCowan C."/>
            <person name="Murphy C."/>
            <person name="Pearson M."/>
            <person name="Poon T.W."/>
            <person name="Priest M."/>
            <person name="Roberts A."/>
            <person name="Saif S."/>
            <person name="Shea T."/>
            <person name="Sisk P."/>
            <person name="Sykes S."/>
            <person name="Wortman J."/>
            <person name="Nusbaum C."/>
            <person name="Birren B."/>
        </authorList>
    </citation>
    <scope>NUCLEOTIDE SEQUENCE [LARGE SCALE GENOMIC DNA]</scope>
    <source>
        <strain evidence="2">FAR1</strain>
    </source>
</reference>
<keyword evidence="2" id="KW-1185">Reference proteome</keyword>
<accession>A0A182QGZ5</accession>
<protein>
    <submittedName>
        <fullName evidence="1">Uncharacterized protein</fullName>
    </submittedName>
</protein>
<dbReference type="VEuPathDB" id="VectorBase:AFAF009966"/>
<dbReference type="EMBL" id="AXCN02000707">
    <property type="status" value="NOT_ANNOTATED_CDS"/>
    <property type="molecule type" value="Genomic_DNA"/>
</dbReference>
<name>A0A182QGZ5_9DIPT</name>
<organism evidence="1 2">
    <name type="scientific">Anopheles farauti</name>
    <dbReference type="NCBI Taxonomy" id="69004"/>
    <lineage>
        <taxon>Eukaryota</taxon>
        <taxon>Metazoa</taxon>
        <taxon>Ecdysozoa</taxon>
        <taxon>Arthropoda</taxon>
        <taxon>Hexapoda</taxon>
        <taxon>Insecta</taxon>
        <taxon>Pterygota</taxon>
        <taxon>Neoptera</taxon>
        <taxon>Endopterygota</taxon>
        <taxon>Diptera</taxon>
        <taxon>Nematocera</taxon>
        <taxon>Culicoidea</taxon>
        <taxon>Culicidae</taxon>
        <taxon>Anophelinae</taxon>
        <taxon>Anopheles</taxon>
    </lineage>
</organism>
<sequence length="194" mass="19845">MPLVALVFLRFRRYDSVHDETANGTDRWSHTTSVAPLLSSSDDTNSSRLQSLLVVRIISLAYESSSSFTPPPPPPPPPLDSFTTAAAVDSVDEVMRTLRRVLIFSSVDAAAAAGDVAVAFPTDAGALLFAVGFTAPLLADAEAELAVLAVVGADVVADALVVAVPAALAGRSVVDGDGDCVPAAPPAPLPALLA</sequence>
<evidence type="ECO:0000313" key="1">
    <source>
        <dbReference type="EnsemblMetazoa" id="AFAF009966-PA"/>
    </source>
</evidence>
<evidence type="ECO:0000313" key="2">
    <source>
        <dbReference type="Proteomes" id="UP000075886"/>
    </source>
</evidence>
<dbReference type="Proteomes" id="UP000075886">
    <property type="component" value="Unassembled WGS sequence"/>
</dbReference>
<reference evidence="1" key="2">
    <citation type="submission" date="2020-05" db="UniProtKB">
        <authorList>
            <consortium name="EnsemblMetazoa"/>
        </authorList>
    </citation>
    <scope>IDENTIFICATION</scope>
    <source>
        <strain evidence="1">FAR1</strain>
    </source>
</reference>
<dbReference type="EnsemblMetazoa" id="AFAF009966-RA">
    <property type="protein sequence ID" value="AFAF009966-PA"/>
    <property type="gene ID" value="AFAF009966"/>
</dbReference>
<dbReference type="AlphaFoldDB" id="A0A182QGZ5"/>